<dbReference type="AlphaFoldDB" id="A0A563W4L9"/>
<dbReference type="InterPro" id="IPR011335">
    <property type="entry name" value="Restrct_endonuc-II-like"/>
</dbReference>
<dbReference type="SUPFAM" id="SSF52980">
    <property type="entry name" value="Restriction endonuclease-like"/>
    <property type="match status" value="1"/>
</dbReference>
<keyword evidence="5" id="KW-0234">DNA repair</keyword>
<dbReference type="RefSeq" id="WP_144867994.1">
    <property type="nucleotide sequence ID" value="NZ_LR213841.1"/>
</dbReference>
<dbReference type="Gene3D" id="3.90.320.10">
    <property type="match status" value="1"/>
</dbReference>
<keyword evidence="3" id="KW-0547">Nucleotide-binding</keyword>
<keyword evidence="4" id="KW-0269">Exonuclease</keyword>
<evidence type="ECO:0000256" key="5">
    <source>
        <dbReference type="ARBA" id="ARBA00023204"/>
    </source>
</evidence>
<keyword evidence="4" id="KW-0378">Hydrolase</keyword>
<reference evidence="7 8" key="1">
    <citation type="submission" date="2019-01" db="EMBL/GenBank/DDBJ databases">
        <authorList>
            <person name="Brito A."/>
        </authorList>
    </citation>
    <scope>NUCLEOTIDE SEQUENCE [LARGE SCALE GENOMIC DNA]</scope>
    <source>
        <strain evidence="7">1</strain>
    </source>
</reference>
<dbReference type="SUPFAM" id="SSF52540">
    <property type="entry name" value="P-loop containing nucleoside triphosphate hydrolases"/>
    <property type="match status" value="1"/>
</dbReference>
<dbReference type="InterPro" id="IPR027417">
    <property type="entry name" value="P-loop_NTPase"/>
</dbReference>
<feature type="domain" description="PD-(D/E)XK endonuclease-like" evidence="6">
    <location>
        <begin position="623"/>
        <end position="871"/>
    </location>
</feature>
<dbReference type="Gene3D" id="3.40.50.300">
    <property type="entry name" value="P-loop containing nucleotide triphosphate hydrolases"/>
    <property type="match status" value="1"/>
</dbReference>
<dbReference type="Pfam" id="PF12705">
    <property type="entry name" value="PDDEXK_1"/>
    <property type="match status" value="1"/>
</dbReference>
<dbReference type="GO" id="GO:0004386">
    <property type="term" value="F:helicase activity"/>
    <property type="evidence" value="ECO:0007669"/>
    <property type="project" value="UniProtKB-KW"/>
</dbReference>
<keyword evidence="3" id="KW-0347">Helicase</keyword>
<dbReference type="Proteomes" id="UP000320055">
    <property type="component" value="Unassembled WGS sequence"/>
</dbReference>
<evidence type="ECO:0000313" key="7">
    <source>
        <dbReference type="EMBL" id="VEP18606.1"/>
    </source>
</evidence>
<name>A0A563W4L9_9CYAN</name>
<dbReference type="GO" id="GO:0004527">
    <property type="term" value="F:exonuclease activity"/>
    <property type="evidence" value="ECO:0007669"/>
    <property type="project" value="UniProtKB-KW"/>
</dbReference>
<keyword evidence="8" id="KW-1185">Reference proteome</keyword>
<evidence type="ECO:0000256" key="1">
    <source>
        <dbReference type="ARBA" id="ARBA00022722"/>
    </source>
</evidence>
<protein>
    <recommendedName>
        <fullName evidence="6">PD-(D/E)XK endonuclease-like domain-containing protein</fullName>
    </recommendedName>
</protein>
<keyword evidence="3" id="KW-0067">ATP-binding</keyword>
<organism evidence="7 8">
    <name type="scientific">Hyella patelloides LEGE 07179</name>
    <dbReference type="NCBI Taxonomy" id="945734"/>
    <lineage>
        <taxon>Bacteria</taxon>
        <taxon>Bacillati</taxon>
        <taxon>Cyanobacteriota</taxon>
        <taxon>Cyanophyceae</taxon>
        <taxon>Pleurocapsales</taxon>
        <taxon>Hyellaceae</taxon>
        <taxon>Hyella</taxon>
    </lineage>
</organism>
<evidence type="ECO:0000256" key="2">
    <source>
        <dbReference type="ARBA" id="ARBA00022763"/>
    </source>
</evidence>
<sequence>MNRIVVNNIPDTLSVSSYELVLTPTKAIARSIKTFHRTLESVAETIVKKKGLRIASVLLARRTLQNAIAEILKVKDILGVTALWTPIIQELLSSGIDLLALQEHSITRVSILARVTICYQEQLKKINCIDRSELFWQATKHCQDKKSYLFYGYFAPNLDRLAFINTLSGNNSLLVLPCEEDKIFSNNQNSIDWLKTQGWQFIQKSRDKTLGEELQQYYLNQQNKLSSTTNLSLSSSEVLLNHYPNLEAEVRGVLTQVKLLLDRGISPHNIVLVTKDEQLYGDTLLDIAWEYDVPLRAFYDVSLLTTRIGAWLQILLEIIITINSSDKLSFEAVIKLLFHPLVKQLNSETWAKARIAHPQTIKDWQTIGIDLSLLQLPIKAKSDRWLQIWQHIMETFNIPQKVKPWAKEIVAYYKFQEALQELLLTTNKVITRETIITEIQELLTSLTIPIQPGRGGVELHSPLSLFGSKYQYVFVLGMAENIFPTAISDDLVLGYCDRKQLSQENININTIVKIMQKEALAFYFLLQIPTKQISFSSPQVIDRQPTYPSPYLADLNLLPVPVEKKYITSIEEARTIYLRQGNIPDNLLTLIRQKWQIEQNREDKITNEYNGLVGITLDPQKFTFSASQLTQIGQCPFKWFASKLLKLQEIAETKLILENNTRGSLYHQCLELCLSKINTAADLEKFNWQQLQQAFQEAETNLHIPDIPSWMTQKQEVLNLLSINLNTPNFLPIDSEIIAREKEFATQWHGLNIKGTIDRLDRTSTGIKVIDYKSSSSPPVGIKDRSGKATIDIQIPLYIDAMAQEYPQENIDAVYYSLSKCKPIRRNKTNPEDLEQFAEKVKQHLTEGNYPVEPDIQFKACNYCQFDLVCRKNKG</sequence>
<gene>
    <name evidence="7" type="ORF">H1P_830011</name>
</gene>
<accession>A0A563W4L9</accession>
<evidence type="ECO:0000256" key="3">
    <source>
        <dbReference type="ARBA" id="ARBA00022806"/>
    </source>
</evidence>
<keyword evidence="2" id="KW-0227">DNA damage</keyword>
<dbReference type="InterPro" id="IPR011604">
    <property type="entry name" value="PDDEXK-like_dom_sf"/>
</dbReference>
<dbReference type="InterPro" id="IPR038726">
    <property type="entry name" value="PDDEXK_AddAB-type"/>
</dbReference>
<keyword evidence="1" id="KW-0540">Nuclease</keyword>
<proteinExistence type="predicted"/>
<evidence type="ECO:0000259" key="6">
    <source>
        <dbReference type="Pfam" id="PF12705"/>
    </source>
</evidence>
<evidence type="ECO:0000313" key="8">
    <source>
        <dbReference type="Proteomes" id="UP000320055"/>
    </source>
</evidence>
<evidence type="ECO:0000256" key="4">
    <source>
        <dbReference type="ARBA" id="ARBA00022839"/>
    </source>
</evidence>
<dbReference type="OrthoDB" id="442932at2"/>
<dbReference type="GO" id="GO:0006281">
    <property type="term" value="P:DNA repair"/>
    <property type="evidence" value="ECO:0007669"/>
    <property type="project" value="UniProtKB-KW"/>
</dbReference>
<dbReference type="EMBL" id="CAACVJ010000691">
    <property type="protein sequence ID" value="VEP18606.1"/>
    <property type="molecule type" value="Genomic_DNA"/>
</dbReference>